<evidence type="ECO:0000313" key="5">
    <source>
        <dbReference type="Proteomes" id="UP001460270"/>
    </source>
</evidence>
<protein>
    <recommendedName>
        <fullName evidence="6">Leucine-rich repeat-containing protein 43</fullName>
    </recommendedName>
</protein>
<dbReference type="Gene3D" id="3.80.10.10">
    <property type="entry name" value="Ribonuclease Inhibitor"/>
    <property type="match status" value="1"/>
</dbReference>
<organism evidence="4 5">
    <name type="scientific">Mugilogobius chulae</name>
    <name type="common">yellowstripe goby</name>
    <dbReference type="NCBI Taxonomy" id="88201"/>
    <lineage>
        <taxon>Eukaryota</taxon>
        <taxon>Metazoa</taxon>
        <taxon>Chordata</taxon>
        <taxon>Craniata</taxon>
        <taxon>Vertebrata</taxon>
        <taxon>Euteleostomi</taxon>
        <taxon>Actinopterygii</taxon>
        <taxon>Neopterygii</taxon>
        <taxon>Teleostei</taxon>
        <taxon>Neoteleostei</taxon>
        <taxon>Acanthomorphata</taxon>
        <taxon>Gobiaria</taxon>
        <taxon>Gobiiformes</taxon>
        <taxon>Gobioidei</taxon>
        <taxon>Gobiidae</taxon>
        <taxon>Gobionellinae</taxon>
        <taxon>Mugilogobius</taxon>
    </lineage>
</organism>
<feature type="region of interest" description="Disordered" evidence="3">
    <location>
        <begin position="1"/>
        <end position="34"/>
    </location>
</feature>
<dbReference type="Proteomes" id="UP001460270">
    <property type="component" value="Unassembled WGS sequence"/>
</dbReference>
<dbReference type="SUPFAM" id="SSF52075">
    <property type="entry name" value="Outer arm dynein light chain 1"/>
    <property type="match status" value="1"/>
</dbReference>
<feature type="compositionally biased region" description="Basic and acidic residues" evidence="3">
    <location>
        <begin position="590"/>
        <end position="600"/>
    </location>
</feature>
<dbReference type="EMBL" id="JBBPFD010000003">
    <property type="protein sequence ID" value="KAK7933082.1"/>
    <property type="molecule type" value="Genomic_DNA"/>
</dbReference>
<evidence type="ECO:0000256" key="1">
    <source>
        <dbReference type="ARBA" id="ARBA00022614"/>
    </source>
</evidence>
<evidence type="ECO:0000256" key="3">
    <source>
        <dbReference type="SAM" id="MobiDB-lite"/>
    </source>
</evidence>
<name>A0AAW0PMG8_9GOBI</name>
<evidence type="ECO:0000313" key="4">
    <source>
        <dbReference type="EMBL" id="KAK7933082.1"/>
    </source>
</evidence>
<reference evidence="5" key="1">
    <citation type="submission" date="2024-04" db="EMBL/GenBank/DDBJ databases">
        <title>Salinicola lusitanus LLJ914,a marine bacterium isolated from the Okinawa Trough.</title>
        <authorList>
            <person name="Li J."/>
        </authorList>
    </citation>
    <scope>NUCLEOTIDE SEQUENCE [LARGE SCALE GENOMIC DNA]</scope>
</reference>
<keyword evidence="1" id="KW-0433">Leucine-rich repeat</keyword>
<keyword evidence="2" id="KW-0677">Repeat</keyword>
<feature type="region of interest" description="Disordered" evidence="3">
    <location>
        <begin position="578"/>
        <end position="626"/>
    </location>
</feature>
<accession>A0AAW0PMG8</accession>
<proteinExistence type="predicted"/>
<evidence type="ECO:0008006" key="6">
    <source>
        <dbReference type="Google" id="ProtNLM"/>
    </source>
</evidence>
<dbReference type="InterPro" id="IPR032675">
    <property type="entry name" value="LRR_dom_sf"/>
</dbReference>
<feature type="compositionally biased region" description="Basic and acidic residues" evidence="3">
    <location>
        <begin position="495"/>
        <end position="510"/>
    </location>
</feature>
<comment type="caution">
    <text evidence="4">The sequence shown here is derived from an EMBL/GenBank/DDBJ whole genome shotgun (WGS) entry which is preliminary data.</text>
</comment>
<keyword evidence="5" id="KW-1185">Reference proteome</keyword>
<dbReference type="GO" id="GO:0005737">
    <property type="term" value="C:cytoplasm"/>
    <property type="evidence" value="ECO:0007669"/>
    <property type="project" value="TreeGrafter"/>
</dbReference>
<gene>
    <name evidence="4" type="ORF">WMY93_003978</name>
</gene>
<evidence type="ECO:0000256" key="2">
    <source>
        <dbReference type="ARBA" id="ARBA00022737"/>
    </source>
</evidence>
<dbReference type="PANTHER" id="PTHR15454:SF19">
    <property type="entry name" value="LEUCINE-RICH REPEAT-CONTAINING PROTEIN 51"/>
    <property type="match status" value="1"/>
</dbReference>
<dbReference type="AlphaFoldDB" id="A0AAW0PMG8"/>
<sequence>MDRVRTKPSGPESGLNMDLDQSQDYTRTRKQNEDPQSLLDLLDCPASPWHQEPDWSPQAAALRRRAVLSPKQLSKSTVYKTFTALRLTDKSVCELDDTLLKLSNLEELVLSANQLQESLLRCCRPHSRCSHSLDLRHGPVLELQNNRLTSLCPLTSRPPPRLLYLGLASNPLGSPPDVCSLTGKHWPALRCLDLSFCDFERQRVLLGALSSLPCLKSLLLEGNPCSLSWSYPGLTLDVLPQLLYLDSEWVRAEERERSGAWPTSQTAETKERRAVDMLDEIYSDGGEQDLCAGVTVHMSRLRGLPDPPPQTSDYPPVFTYHVSYMFLPVSALEDMKDECRSEADVTEEEKGQDNSEQKNQQEKNCEQRNQQEKNCEQRNQQEKNCEQRNQQEKNCEQRNQQEKNCEQRNQQEKNCEQRKQLEKNHEEPGVCEVCCEAHGSAHSSSKLSRSQCEDFSESQHHSVSDLRALKGFLLRGMCVRVEEEKIQCWPAAAEDNAKEAKGAKGKETTSKKGTPNKGTPNKAAPTKEKKLKAAAVELVQDRPVRRVLGSVHVPLHTLLLRGHKVALCCDFGPQGSGASAAEADNSTDQDVGKPVKEDSKGGASGKKSSTAKGKAKGKEVDVPRVCGPQEPLSLELCVELHRWKSAAEASEQLRLVPSHSMN</sequence>
<feature type="region of interest" description="Disordered" evidence="3">
    <location>
        <begin position="495"/>
        <end position="527"/>
    </location>
</feature>
<dbReference type="PANTHER" id="PTHR15454">
    <property type="entry name" value="NISCHARIN RELATED"/>
    <property type="match status" value="1"/>
</dbReference>
<feature type="region of interest" description="Disordered" evidence="3">
    <location>
        <begin position="337"/>
        <end position="365"/>
    </location>
</feature>